<dbReference type="PANTHER" id="PTHR45339">
    <property type="entry name" value="HYBRID SIGNAL TRANSDUCTION HISTIDINE KINASE J"/>
    <property type="match status" value="1"/>
</dbReference>
<evidence type="ECO:0000256" key="6">
    <source>
        <dbReference type="ARBA" id="ARBA00022692"/>
    </source>
</evidence>
<evidence type="ECO:0000256" key="7">
    <source>
        <dbReference type="ARBA" id="ARBA00022741"/>
    </source>
</evidence>
<dbReference type="CDD" id="cd00082">
    <property type="entry name" value="HisKA"/>
    <property type="match status" value="1"/>
</dbReference>
<dbReference type="InterPro" id="IPR003594">
    <property type="entry name" value="HATPase_dom"/>
</dbReference>
<dbReference type="PANTHER" id="PTHR45339:SF1">
    <property type="entry name" value="HYBRID SIGNAL TRANSDUCTION HISTIDINE KINASE J"/>
    <property type="match status" value="1"/>
</dbReference>
<keyword evidence="14" id="KW-0175">Coiled coil</keyword>
<keyword evidence="19" id="KW-0808">Transferase</keyword>
<dbReference type="PROSITE" id="PS50109">
    <property type="entry name" value="HIS_KIN"/>
    <property type="match status" value="1"/>
</dbReference>
<evidence type="ECO:0000259" key="17">
    <source>
        <dbReference type="PROSITE" id="PS50110"/>
    </source>
</evidence>
<dbReference type="SMART" id="SM00388">
    <property type="entry name" value="HisKA"/>
    <property type="match status" value="1"/>
</dbReference>
<evidence type="ECO:0000256" key="1">
    <source>
        <dbReference type="ARBA" id="ARBA00000085"/>
    </source>
</evidence>
<evidence type="ECO:0000256" key="10">
    <source>
        <dbReference type="ARBA" id="ARBA00023012"/>
    </source>
</evidence>
<keyword evidence="8" id="KW-0067">ATP-binding</keyword>
<evidence type="ECO:0000256" key="9">
    <source>
        <dbReference type="ARBA" id="ARBA00022989"/>
    </source>
</evidence>
<dbReference type="Gene3D" id="3.40.50.2300">
    <property type="match status" value="1"/>
</dbReference>
<dbReference type="CDD" id="cd16922">
    <property type="entry name" value="HATPase_EvgS-ArcB-TorS-like"/>
    <property type="match status" value="1"/>
</dbReference>
<dbReference type="InterPro" id="IPR004358">
    <property type="entry name" value="Sig_transdc_His_kin-like_C"/>
</dbReference>
<dbReference type="Gene3D" id="1.20.120.160">
    <property type="entry name" value="HPT domain"/>
    <property type="match status" value="1"/>
</dbReference>
<dbReference type="SMART" id="SM00448">
    <property type="entry name" value="REC"/>
    <property type="match status" value="1"/>
</dbReference>
<evidence type="ECO:0000256" key="3">
    <source>
        <dbReference type="ARBA" id="ARBA00012438"/>
    </source>
</evidence>
<dbReference type="InterPro" id="IPR011006">
    <property type="entry name" value="CheY-like_superfamily"/>
</dbReference>
<dbReference type="GO" id="GO:0005524">
    <property type="term" value="F:ATP binding"/>
    <property type="evidence" value="ECO:0007669"/>
    <property type="project" value="UniProtKB-KW"/>
</dbReference>
<gene>
    <name evidence="19" type="primary">rpfC_2</name>
    <name evidence="19" type="ORF">Pla108_17230</name>
</gene>
<dbReference type="EMBL" id="SJPR01000002">
    <property type="protein sequence ID" value="TWT97571.1"/>
    <property type="molecule type" value="Genomic_DNA"/>
</dbReference>
<protein>
    <recommendedName>
        <fullName evidence="3">histidine kinase</fullName>
        <ecNumber evidence="3">2.7.13.3</ecNumber>
    </recommendedName>
</protein>
<keyword evidence="6 15" id="KW-0812">Transmembrane</keyword>
<feature type="modified residue" description="4-aspartylphosphate" evidence="13">
    <location>
        <position position="551"/>
    </location>
</feature>
<organism evidence="19 20">
    <name type="scientific">Botrimarina colliarenosi</name>
    <dbReference type="NCBI Taxonomy" id="2528001"/>
    <lineage>
        <taxon>Bacteria</taxon>
        <taxon>Pseudomonadati</taxon>
        <taxon>Planctomycetota</taxon>
        <taxon>Planctomycetia</taxon>
        <taxon>Pirellulales</taxon>
        <taxon>Lacipirellulaceae</taxon>
        <taxon>Botrimarina</taxon>
    </lineage>
</organism>
<feature type="transmembrane region" description="Helical" evidence="15">
    <location>
        <begin position="201"/>
        <end position="219"/>
    </location>
</feature>
<feature type="domain" description="HPt" evidence="18">
    <location>
        <begin position="633"/>
        <end position="732"/>
    </location>
</feature>
<comment type="catalytic activity">
    <reaction evidence="1">
        <text>ATP + protein L-histidine = ADP + protein N-phospho-L-histidine.</text>
        <dbReference type="EC" id="2.7.13.3"/>
    </reaction>
</comment>
<dbReference type="PROSITE" id="PS50110">
    <property type="entry name" value="RESPONSE_REGULATORY"/>
    <property type="match status" value="1"/>
</dbReference>
<evidence type="ECO:0000256" key="11">
    <source>
        <dbReference type="ARBA" id="ARBA00023136"/>
    </source>
</evidence>
<dbReference type="InterPro" id="IPR001789">
    <property type="entry name" value="Sig_transdc_resp-reg_receiver"/>
</dbReference>
<dbReference type="Proteomes" id="UP000317421">
    <property type="component" value="Unassembled WGS sequence"/>
</dbReference>
<evidence type="ECO:0000256" key="14">
    <source>
        <dbReference type="SAM" id="Coils"/>
    </source>
</evidence>
<dbReference type="EC" id="2.7.13.3" evidence="3"/>
<keyword evidence="11 15" id="KW-0472">Membrane</keyword>
<feature type="transmembrane region" description="Helical" evidence="15">
    <location>
        <begin position="26"/>
        <end position="45"/>
    </location>
</feature>
<dbReference type="SMART" id="SM00387">
    <property type="entry name" value="HATPase_c"/>
    <property type="match status" value="1"/>
</dbReference>
<dbReference type="CDD" id="cd17546">
    <property type="entry name" value="REC_hyHK_CKI1_RcsC-like"/>
    <property type="match status" value="1"/>
</dbReference>
<evidence type="ECO:0000259" key="18">
    <source>
        <dbReference type="PROSITE" id="PS50894"/>
    </source>
</evidence>
<dbReference type="InterPro" id="IPR003661">
    <property type="entry name" value="HisK_dim/P_dom"/>
</dbReference>
<dbReference type="PRINTS" id="PR00344">
    <property type="entry name" value="BCTRLSENSOR"/>
</dbReference>
<keyword evidence="4" id="KW-1003">Cell membrane</keyword>
<dbReference type="GO" id="GO:0000155">
    <property type="term" value="F:phosphorelay sensor kinase activity"/>
    <property type="evidence" value="ECO:0007669"/>
    <property type="project" value="InterPro"/>
</dbReference>
<dbReference type="GO" id="GO:0005886">
    <property type="term" value="C:plasma membrane"/>
    <property type="evidence" value="ECO:0007669"/>
    <property type="project" value="UniProtKB-SubCell"/>
</dbReference>
<dbReference type="InterPro" id="IPR036890">
    <property type="entry name" value="HATPase_C_sf"/>
</dbReference>
<dbReference type="Gene3D" id="3.30.565.10">
    <property type="entry name" value="Histidine kinase-like ATPase, C-terminal domain"/>
    <property type="match status" value="1"/>
</dbReference>
<accession>A0A5C6AET4</accession>
<evidence type="ECO:0000256" key="8">
    <source>
        <dbReference type="ARBA" id="ARBA00022840"/>
    </source>
</evidence>
<reference evidence="19 20" key="1">
    <citation type="submission" date="2019-02" db="EMBL/GenBank/DDBJ databases">
        <title>Deep-cultivation of Planctomycetes and their phenomic and genomic characterization uncovers novel biology.</title>
        <authorList>
            <person name="Wiegand S."/>
            <person name="Jogler M."/>
            <person name="Boedeker C."/>
            <person name="Pinto D."/>
            <person name="Vollmers J."/>
            <person name="Rivas-Marin E."/>
            <person name="Kohn T."/>
            <person name="Peeters S.H."/>
            <person name="Heuer A."/>
            <person name="Rast P."/>
            <person name="Oberbeckmann S."/>
            <person name="Bunk B."/>
            <person name="Jeske O."/>
            <person name="Meyerdierks A."/>
            <person name="Storesund J.E."/>
            <person name="Kallscheuer N."/>
            <person name="Luecker S."/>
            <person name="Lage O.M."/>
            <person name="Pohl T."/>
            <person name="Merkel B.J."/>
            <person name="Hornburger P."/>
            <person name="Mueller R.-W."/>
            <person name="Bruemmer F."/>
            <person name="Labrenz M."/>
            <person name="Spormann A.M."/>
            <person name="Op Den Camp H."/>
            <person name="Overmann J."/>
            <person name="Amann R."/>
            <person name="Jetten M.S.M."/>
            <person name="Mascher T."/>
            <person name="Medema M.H."/>
            <person name="Devos D.P."/>
            <person name="Kaster A.-K."/>
            <person name="Ovreas L."/>
            <person name="Rohde M."/>
            <person name="Galperin M.Y."/>
            <person name="Jogler C."/>
        </authorList>
    </citation>
    <scope>NUCLEOTIDE SEQUENCE [LARGE SCALE GENOMIC DNA]</scope>
    <source>
        <strain evidence="19 20">Pla108</strain>
    </source>
</reference>
<evidence type="ECO:0000256" key="5">
    <source>
        <dbReference type="ARBA" id="ARBA00022553"/>
    </source>
</evidence>
<name>A0A5C6AET4_9BACT</name>
<keyword evidence="10" id="KW-0902">Two-component regulatory system</keyword>
<dbReference type="InterPro" id="IPR036097">
    <property type="entry name" value="HisK_dim/P_sf"/>
</dbReference>
<comment type="subcellular location">
    <subcellularLocation>
        <location evidence="2">Cell membrane</location>
        <topology evidence="2">Multi-pass membrane protein</topology>
    </subcellularLocation>
</comment>
<dbReference type="InterPro" id="IPR029095">
    <property type="entry name" value="NarX-like_N"/>
</dbReference>
<dbReference type="InterPro" id="IPR036641">
    <property type="entry name" value="HPT_dom_sf"/>
</dbReference>
<dbReference type="SUPFAM" id="SSF55874">
    <property type="entry name" value="ATPase domain of HSP90 chaperone/DNA topoisomerase II/histidine kinase"/>
    <property type="match status" value="1"/>
</dbReference>
<dbReference type="InterPro" id="IPR005467">
    <property type="entry name" value="His_kinase_dom"/>
</dbReference>
<comment type="caution">
    <text evidence="19">The sequence shown here is derived from an EMBL/GenBank/DDBJ whole genome shotgun (WGS) entry which is preliminary data.</text>
</comment>
<keyword evidence="7" id="KW-0547">Nucleotide-binding</keyword>
<keyword evidence="5 13" id="KW-0597">Phosphoprotein</keyword>
<evidence type="ECO:0000256" key="15">
    <source>
        <dbReference type="SAM" id="Phobius"/>
    </source>
</evidence>
<evidence type="ECO:0000256" key="13">
    <source>
        <dbReference type="PROSITE-ProRule" id="PRU00169"/>
    </source>
</evidence>
<dbReference type="AlphaFoldDB" id="A0A5C6AET4"/>
<dbReference type="Pfam" id="PF00072">
    <property type="entry name" value="Response_reg"/>
    <property type="match status" value="1"/>
</dbReference>
<evidence type="ECO:0000256" key="2">
    <source>
        <dbReference type="ARBA" id="ARBA00004651"/>
    </source>
</evidence>
<evidence type="ECO:0000256" key="12">
    <source>
        <dbReference type="PROSITE-ProRule" id="PRU00110"/>
    </source>
</evidence>
<feature type="modified residue" description="Phosphohistidine" evidence="12">
    <location>
        <position position="672"/>
    </location>
</feature>
<evidence type="ECO:0000256" key="4">
    <source>
        <dbReference type="ARBA" id="ARBA00022475"/>
    </source>
</evidence>
<feature type="domain" description="Histidine kinase" evidence="16">
    <location>
        <begin position="260"/>
        <end position="483"/>
    </location>
</feature>
<evidence type="ECO:0000259" key="16">
    <source>
        <dbReference type="PROSITE" id="PS50109"/>
    </source>
</evidence>
<dbReference type="SUPFAM" id="SSF47384">
    <property type="entry name" value="Homodimeric domain of signal transducing histidine kinase"/>
    <property type="match status" value="1"/>
</dbReference>
<dbReference type="Pfam" id="PF13675">
    <property type="entry name" value="PilJ"/>
    <property type="match status" value="1"/>
</dbReference>
<dbReference type="SUPFAM" id="SSF47226">
    <property type="entry name" value="Histidine-containing phosphotransfer domain, HPT domain"/>
    <property type="match status" value="1"/>
</dbReference>
<feature type="domain" description="Response regulatory" evidence="17">
    <location>
        <begin position="502"/>
        <end position="620"/>
    </location>
</feature>
<keyword evidence="9 15" id="KW-1133">Transmembrane helix</keyword>
<evidence type="ECO:0000313" key="20">
    <source>
        <dbReference type="Proteomes" id="UP000317421"/>
    </source>
</evidence>
<proteinExistence type="predicted"/>
<sequence length="732" mass="79787">MPNFSDGAASESDSVVTNAGRRLTRLYILALSTVALLSLGAQWLIQWQLGAGESDSRVINVAGRQRMLSQRLAKAALRIDSRDLTMSAFADDPHTQEELSETLGEWSDSHLALQHGDKSVGLPGNSSAEIERLFAKIEPHYNLMREAAEELIGDSDTLARSAAVATIQEHEREFLSGMDAIVTQFVAEAERRVSQLRRLEYAILALTLLVLLAEGLIVFRPAVNRIERTVERLASLSQRLQAAKEQAERASTAKTRFLANVSHELRTPMTAVLGMTELARGTDDSVERDNYLAIVEEAGECLLGLLNDLIDIARIDADRLTLKIDTFDPLSPVSRTIRLMSRAAEDNQITLQSIEPEVPPPLLLGDQERLVQVLLNLTSNAIKATARGGVEIRCSGTPIDTHSFRLTYEVIDSGIGIAEVDRERIFETFTQVETADGSRSGGAGLGLAICRRIIDAMGGEIQLKSELNHGTRVTFAVTLPIAPAKVIRSPSQNPSSPSRPLNLLVVEDTEVNQVLLRKSLEKAGHRVTLTDDGESACEAYMLDRFDAVIIDLQLPGIDGAETANHLRKISLAAGEGPPPMVCLTAYAEPTIASSHALTFDAYLTKPIRREVLLATLDDFTFQAAGIRRIEDIDPDLLAELTEVFLATAPALIHELKVAVDAGDRGKTGVLSHKLLGQLPYFDAAELLNSVQKLESAASRHDTELSVLPADIWSEFDDLLSKLRASASMPSKN</sequence>
<dbReference type="Pfam" id="PF00512">
    <property type="entry name" value="HisKA"/>
    <property type="match status" value="1"/>
</dbReference>
<feature type="coiled-coil region" evidence="14">
    <location>
        <begin position="223"/>
        <end position="253"/>
    </location>
</feature>
<dbReference type="PROSITE" id="PS50894">
    <property type="entry name" value="HPT"/>
    <property type="match status" value="1"/>
</dbReference>
<dbReference type="FunFam" id="3.30.565.10:FF:000010">
    <property type="entry name" value="Sensor histidine kinase RcsC"/>
    <property type="match status" value="1"/>
</dbReference>
<dbReference type="SUPFAM" id="SSF52172">
    <property type="entry name" value="CheY-like"/>
    <property type="match status" value="1"/>
</dbReference>
<evidence type="ECO:0000313" key="19">
    <source>
        <dbReference type="EMBL" id="TWT97571.1"/>
    </source>
</evidence>
<keyword evidence="20" id="KW-1185">Reference proteome</keyword>
<dbReference type="Gene3D" id="1.10.287.130">
    <property type="match status" value="1"/>
</dbReference>
<dbReference type="InterPro" id="IPR008207">
    <property type="entry name" value="Sig_transdc_His_kin_Hpt_dom"/>
</dbReference>
<dbReference type="Pfam" id="PF02518">
    <property type="entry name" value="HATPase_c"/>
    <property type="match status" value="1"/>
</dbReference>